<dbReference type="AlphaFoldDB" id="A0AAJ5N610"/>
<evidence type="ECO:0000313" key="1">
    <source>
        <dbReference type="EMBL" id="VBB12220.1"/>
    </source>
</evidence>
<organism evidence="1 2">
    <name type="scientific">Burkholderia stabilis</name>
    <dbReference type="NCBI Taxonomy" id="95485"/>
    <lineage>
        <taxon>Bacteria</taxon>
        <taxon>Pseudomonadati</taxon>
        <taxon>Pseudomonadota</taxon>
        <taxon>Betaproteobacteria</taxon>
        <taxon>Burkholderiales</taxon>
        <taxon>Burkholderiaceae</taxon>
        <taxon>Burkholderia</taxon>
        <taxon>Burkholderia cepacia complex</taxon>
    </lineage>
</organism>
<dbReference type="Proteomes" id="UP000268684">
    <property type="component" value="Chromosome I"/>
</dbReference>
<keyword evidence="2" id="KW-1185">Reference proteome</keyword>
<sequence>MHRETNLQVENEETIEAQSARTPKRCWTESNSAFSFACTDFHRWCIVLRKCRIPRLHSHRASSAPPVFPFPAIVSQTARSHAQAVRAYPVGVRERRPLHSAFADRAVGKIGRQFSYKQNAEEGVRLDEKHGAMDRGRRGGWRRSFVIGRACVLPALCGPSCGRYARFDAGHRHGAFAGRCVRIRVGMSRRFSDLFSSACLAEPGQAGVPSGDRCARIYLPRDPAFLRFFHSDDTAAAHRGGRTNASRVSSRLRAGVVVSLASCRSRGVSRENERRRGMAR</sequence>
<evidence type="ECO:0000313" key="2">
    <source>
        <dbReference type="Proteomes" id="UP000268684"/>
    </source>
</evidence>
<gene>
    <name evidence="1" type="ORF">BSTAB16_2379</name>
</gene>
<protein>
    <submittedName>
        <fullName evidence="1">Uncharacterized protein</fullName>
    </submittedName>
</protein>
<proteinExistence type="predicted"/>
<reference evidence="1 2" key="1">
    <citation type="submission" date="2017-11" db="EMBL/GenBank/DDBJ databases">
        <authorList>
            <person name="Seth-Smith MB H."/>
        </authorList>
    </citation>
    <scope>NUCLEOTIDE SEQUENCE [LARGE SCALE GENOMIC DNA]</scope>
    <source>
        <strain evidence="1">E</strain>
    </source>
</reference>
<accession>A0AAJ5N610</accession>
<name>A0AAJ5N610_9BURK</name>
<dbReference type="EMBL" id="LR025742">
    <property type="protein sequence ID" value="VBB12220.1"/>
    <property type="molecule type" value="Genomic_DNA"/>
</dbReference>